<accession>A0A8S5M6L4</accession>
<reference evidence="1" key="1">
    <citation type="journal article" date="2021" name="Proc. Natl. Acad. Sci. U.S.A.">
        <title>A Catalog of Tens of Thousands of Viruses from Human Metagenomes Reveals Hidden Associations with Chronic Diseases.</title>
        <authorList>
            <person name="Tisza M.J."/>
            <person name="Buck C.B."/>
        </authorList>
    </citation>
    <scope>NUCLEOTIDE SEQUENCE</scope>
    <source>
        <strain evidence="1">Ct73V17</strain>
    </source>
</reference>
<evidence type="ECO:0000313" key="1">
    <source>
        <dbReference type="EMBL" id="DAD77866.1"/>
    </source>
</evidence>
<name>A0A8S5M6L4_9CAUD</name>
<proteinExistence type="predicted"/>
<dbReference type="EMBL" id="BK014835">
    <property type="protein sequence ID" value="DAD77866.1"/>
    <property type="molecule type" value="Genomic_DNA"/>
</dbReference>
<protein>
    <submittedName>
        <fullName evidence="1">Uncharacterized protein</fullName>
    </submittedName>
</protein>
<sequence length="103" mass="11845">MNKCSLFDMTFSEIIEDIFGVPFDRLWELALADRERRCVVLPCQPGYKISYKSSVGLRCNAVIKDYTPENIFITAETEIPNAEPLSHTFSILEIEAALRREKE</sequence>
<organism evidence="1">
    <name type="scientific">Siphoviridae sp. ct73V17</name>
    <dbReference type="NCBI Taxonomy" id="2826302"/>
    <lineage>
        <taxon>Viruses</taxon>
        <taxon>Duplodnaviria</taxon>
        <taxon>Heunggongvirae</taxon>
        <taxon>Uroviricota</taxon>
        <taxon>Caudoviricetes</taxon>
    </lineage>
</organism>